<dbReference type="EMBL" id="JABMIG020000063">
    <property type="protein sequence ID" value="KAL3796417.1"/>
    <property type="molecule type" value="Genomic_DNA"/>
</dbReference>
<feature type="compositionally biased region" description="Basic and acidic residues" evidence="1">
    <location>
        <begin position="546"/>
        <end position="556"/>
    </location>
</feature>
<reference evidence="2 3" key="1">
    <citation type="journal article" date="2020" name="G3 (Bethesda)">
        <title>Improved Reference Genome for Cyclotella cryptica CCMP332, a Model for Cell Wall Morphogenesis, Salinity Adaptation, and Lipid Production in Diatoms (Bacillariophyta).</title>
        <authorList>
            <person name="Roberts W.R."/>
            <person name="Downey K.M."/>
            <person name="Ruck E.C."/>
            <person name="Traller J.C."/>
            <person name="Alverson A.J."/>
        </authorList>
    </citation>
    <scope>NUCLEOTIDE SEQUENCE [LARGE SCALE GENOMIC DNA]</scope>
    <source>
        <strain evidence="2 3">CCMP332</strain>
    </source>
</reference>
<keyword evidence="3" id="KW-1185">Reference proteome</keyword>
<sequence length="587" mass="64290">MIEPAMSSTSCSASDFCTADTESSSISTLEQLALALGIAGLSIILILQMDQISRRILPPDRLLAKRRQEYAYAVEQCVEYSALMNRQHVGGGKSLYSPKSDSMAWEKIAKSDDAEMKALFEEILDATKAAPVIVAIEQDTEDAADSNEYYLFLAFPPGKGVSTPEAPGLYRKVRVPLVAFCEGMAKGFEGQMTSTALCFVADASSGLGSEMLTSIVEACDNGVELNMQQCPQATISNPSWMFSLALLNSKNTHNITKDQFERIIFALCRLDAWRVRESVGANRTVLFTLPGQASVPLLLPLIQKVFVHERHVLSHDGCCHSVAMGTALRQEYGSSYRQTAAREEWKLVSATPRVISSTHPIAPLRHNRELPDALAKLNSVQASIVEAWMASVDTFLDMKAQERKNFYTPFVCRMGFLMKRSGIGNGDGSDLSGLALKNVLQYITGSRSRALPSEVMEKAVACLSECRANAEAYVEKFKLAVNSPESILIEKCVFTHKSILIGEKTLLDTVQPKEDWSLKAARKLKSCMCCVPGEGDEEDEEEEDREGGSKPKEKIDMSLPGAFATGAGRSKYVDGKAGFAFDPTKFQ</sequence>
<accession>A0ABD3Q8L4</accession>
<dbReference type="AlphaFoldDB" id="A0ABD3Q8L4"/>
<evidence type="ECO:0000256" key="1">
    <source>
        <dbReference type="SAM" id="MobiDB-lite"/>
    </source>
</evidence>
<organism evidence="2 3">
    <name type="scientific">Cyclotella cryptica</name>
    <dbReference type="NCBI Taxonomy" id="29204"/>
    <lineage>
        <taxon>Eukaryota</taxon>
        <taxon>Sar</taxon>
        <taxon>Stramenopiles</taxon>
        <taxon>Ochrophyta</taxon>
        <taxon>Bacillariophyta</taxon>
        <taxon>Coscinodiscophyceae</taxon>
        <taxon>Thalassiosirophycidae</taxon>
        <taxon>Stephanodiscales</taxon>
        <taxon>Stephanodiscaceae</taxon>
        <taxon>Cyclotella</taxon>
    </lineage>
</organism>
<evidence type="ECO:0000313" key="2">
    <source>
        <dbReference type="EMBL" id="KAL3796417.1"/>
    </source>
</evidence>
<feature type="region of interest" description="Disordered" evidence="1">
    <location>
        <begin position="533"/>
        <end position="569"/>
    </location>
</feature>
<protein>
    <submittedName>
        <fullName evidence="2">Uncharacterized protein</fullName>
    </submittedName>
</protein>
<proteinExistence type="predicted"/>
<comment type="caution">
    <text evidence="2">The sequence shown here is derived from an EMBL/GenBank/DDBJ whole genome shotgun (WGS) entry which is preliminary data.</text>
</comment>
<name>A0ABD3Q8L4_9STRA</name>
<dbReference type="Proteomes" id="UP001516023">
    <property type="component" value="Unassembled WGS sequence"/>
</dbReference>
<feature type="compositionally biased region" description="Acidic residues" evidence="1">
    <location>
        <begin position="534"/>
        <end position="545"/>
    </location>
</feature>
<evidence type="ECO:0000313" key="3">
    <source>
        <dbReference type="Proteomes" id="UP001516023"/>
    </source>
</evidence>
<gene>
    <name evidence="2" type="ORF">HJC23_004214</name>
</gene>